<dbReference type="EMBL" id="UOEI01000573">
    <property type="protein sequence ID" value="VAW08099.1"/>
    <property type="molecule type" value="Genomic_DNA"/>
</dbReference>
<feature type="non-terminal residue" evidence="7">
    <location>
        <position position="163"/>
    </location>
</feature>
<dbReference type="SUPFAM" id="SSF88946">
    <property type="entry name" value="Sigma2 domain of RNA polymerase sigma factors"/>
    <property type="match status" value="1"/>
</dbReference>
<dbReference type="InterPro" id="IPR013324">
    <property type="entry name" value="RNA_pol_sigma_r3/r4-like"/>
</dbReference>
<evidence type="ECO:0000256" key="3">
    <source>
        <dbReference type="ARBA" id="ARBA00023082"/>
    </source>
</evidence>
<sequence length="163" mass="18273">MGVQRWGCVERGMGVGDKDEMIYNTLSGELVRYASALVGPDDGPDLLSAVITRVLTKRHLSDLDDPRLYLFRAIGNEAKSHRRRYARRQGVQLVARDAVPEHEIDTALEAVMSLPTQQRSATYLVYWMGFTPTEAAAVMGCRPGTVRRYLHLARAKLEEVLDV</sequence>
<feature type="domain" description="RNA polymerase sigma factor 70 region 4 type 2" evidence="6">
    <location>
        <begin position="108"/>
        <end position="157"/>
    </location>
</feature>
<dbReference type="Gene3D" id="1.10.1740.10">
    <property type="match status" value="1"/>
</dbReference>
<dbReference type="Pfam" id="PF08281">
    <property type="entry name" value="Sigma70_r4_2"/>
    <property type="match status" value="1"/>
</dbReference>
<organism evidence="7">
    <name type="scientific">hydrothermal vent metagenome</name>
    <dbReference type="NCBI Taxonomy" id="652676"/>
    <lineage>
        <taxon>unclassified sequences</taxon>
        <taxon>metagenomes</taxon>
        <taxon>ecological metagenomes</taxon>
    </lineage>
</organism>
<keyword evidence="2" id="KW-0805">Transcription regulation</keyword>
<dbReference type="GO" id="GO:0016987">
    <property type="term" value="F:sigma factor activity"/>
    <property type="evidence" value="ECO:0007669"/>
    <property type="project" value="UniProtKB-KW"/>
</dbReference>
<dbReference type="InterPro" id="IPR039425">
    <property type="entry name" value="RNA_pol_sigma-70-like"/>
</dbReference>
<evidence type="ECO:0000256" key="1">
    <source>
        <dbReference type="ARBA" id="ARBA00010641"/>
    </source>
</evidence>
<dbReference type="GO" id="GO:0003677">
    <property type="term" value="F:DNA binding"/>
    <property type="evidence" value="ECO:0007669"/>
    <property type="project" value="UniProtKB-KW"/>
</dbReference>
<evidence type="ECO:0000256" key="2">
    <source>
        <dbReference type="ARBA" id="ARBA00023015"/>
    </source>
</evidence>
<dbReference type="SUPFAM" id="SSF88659">
    <property type="entry name" value="Sigma3 and sigma4 domains of RNA polymerase sigma factors"/>
    <property type="match status" value="1"/>
</dbReference>
<keyword evidence="5" id="KW-0804">Transcription</keyword>
<dbReference type="PANTHER" id="PTHR43133">
    <property type="entry name" value="RNA POLYMERASE ECF-TYPE SIGMA FACTO"/>
    <property type="match status" value="1"/>
</dbReference>
<accession>A0A3B0T6Z2</accession>
<evidence type="ECO:0000259" key="6">
    <source>
        <dbReference type="Pfam" id="PF08281"/>
    </source>
</evidence>
<dbReference type="InterPro" id="IPR036388">
    <property type="entry name" value="WH-like_DNA-bd_sf"/>
</dbReference>
<dbReference type="InterPro" id="IPR014284">
    <property type="entry name" value="RNA_pol_sigma-70_dom"/>
</dbReference>
<keyword evidence="4" id="KW-0238">DNA-binding</keyword>
<dbReference type="AlphaFoldDB" id="A0A3B0T6Z2"/>
<reference evidence="7" key="1">
    <citation type="submission" date="2018-06" db="EMBL/GenBank/DDBJ databases">
        <authorList>
            <person name="Zhirakovskaya E."/>
        </authorList>
    </citation>
    <scope>NUCLEOTIDE SEQUENCE</scope>
</reference>
<dbReference type="PANTHER" id="PTHR43133:SF8">
    <property type="entry name" value="RNA POLYMERASE SIGMA FACTOR HI_1459-RELATED"/>
    <property type="match status" value="1"/>
</dbReference>
<comment type="similarity">
    <text evidence="1">Belongs to the sigma-70 factor family. ECF subfamily.</text>
</comment>
<gene>
    <name evidence="7" type="ORF">MNBD_ACTINO01-1442</name>
</gene>
<protein>
    <recommendedName>
        <fullName evidence="6">RNA polymerase sigma factor 70 region 4 type 2 domain-containing protein</fullName>
    </recommendedName>
</protein>
<proteinExistence type="inferred from homology"/>
<dbReference type="Gene3D" id="1.10.10.10">
    <property type="entry name" value="Winged helix-like DNA-binding domain superfamily/Winged helix DNA-binding domain"/>
    <property type="match status" value="1"/>
</dbReference>
<evidence type="ECO:0000256" key="5">
    <source>
        <dbReference type="ARBA" id="ARBA00023163"/>
    </source>
</evidence>
<dbReference type="InterPro" id="IPR013249">
    <property type="entry name" value="RNA_pol_sigma70_r4_t2"/>
</dbReference>
<dbReference type="InterPro" id="IPR013325">
    <property type="entry name" value="RNA_pol_sigma_r2"/>
</dbReference>
<evidence type="ECO:0000256" key="4">
    <source>
        <dbReference type="ARBA" id="ARBA00023125"/>
    </source>
</evidence>
<dbReference type="GO" id="GO:0006352">
    <property type="term" value="P:DNA-templated transcription initiation"/>
    <property type="evidence" value="ECO:0007669"/>
    <property type="project" value="InterPro"/>
</dbReference>
<name>A0A3B0T6Z2_9ZZZZ</name>
<evidence type="ECO:0000313" key="7">
    <source>
        <dbReference type="EMBL" id="VAW08099.1"/>
    </source>
</evidence>
<keyword evidence="3" id="KW-0731">Sigma factor</keyword>
<dbReference type="NCBIfam" id="TIGR02937">
    <property type="entry name" value="sigma70-ECF"/>
    <property type="match status" value="1"/>
</dbReference>